<dbReference type="InterPro" id="IPR020904">
    <property type="entry name" value="Sc_DH/Rdtase_CS"/>
</dbReference>
<evidence type="ECO:0000256" key="2">
    <source>
        <dbReference type="ARBA" id="ARBA00023002"/>
    </source>
</evidence>
<keyword evidence="2" id="KW-0560">Oxidoreductase</keyword>
<reference evidence="4" key="2">
    <citation type="submission" date="2022-03" db="EMBL/GenBank/DDBJ databases">
        <title>Draft title - Genomic analysis of global carrot germplasm unveils the trajectory of domestication and the origin of high carotenoid orange carrot.</title>
        <authorList>
            <person name="Iorizzo M."/>
            <person name="Ellison S."/>
            <person name="Senalik D."/>
            <person name="Macko-Podgorni A."/>
            <person name="Grzebelus D."/>
            <person name="Bostan H."/>
            <person name="Rolling W."/>
            <person name="Curaba J."/>
            <person name="Simon P."/>
        </authorList>
    </citation>
    <scope>NUCLEOTIDE SEQUENCE</scope>
    <source>
        <tissue evidence="4">Leaf</tissue>
    </source>
</reference>
<dbReference type="SUPFAM" id="SSF51735">
    <property type="entry name" value="NAD(P)-binding Rossmann-fold domains"/>
    <property type="match status" value="1"/>
</dbReference>
<dbReference type="KEGG" id="dcr:108214476"/>
<dbReference type="InterPro" id="IPR002347">
    <property type="entry name" value="SDR_fam"/>
</dbReference>
<reference evidence="3" key="1">
    <citation type="journal article" date="2016" name="Nat. Genet.">
        <title>A high-quality carrot genome assembly provides new insights into carotenoid accumulation and asterid genome evolution.</title>
        <authorList>
            <person name="Iorizzo M."/>
            <person name="Ellison S."/>
            <person name="Senalik D."/>
            <person name="Zeng P."/>
            <person name="Satapoomin P."/>
            <person name="Huang J."/>
            <person name="Bowman M."/>
            <person name="Iovene M."/>
            <person name="Sanseverino W."/>
            <person name="Cavagnaro P."/>
            <person name="Yildiz M."/>
            <person name="Macko-Podgorni A."/>
            <person name="Moranska E."/>
            <person name="Grzebelus E."/>
            <person name="Grzebelus D."/>
            <person name="Ashrafi H."/>
            <person name="Zheng Z."/>
            <person name="Cheng S."/>
            <person name="Spooner D."/>
            <person name="Van Deynze A."/>
            <person name="Simon P."/>
        </authorList>
    </citation>
    <scope>NUCLEOTIDE SEQUENCE [LARGE SCALE GENOMIC DNA]</scope>
    <source>
        <tissue evidence="3">Leaf</tissue>
    </source>
</reference>
<dbReference type="STRING" id="79200.A0A166C6Z3"/>
<accession>A0A166C6Z3</accession>
<evidence type="ECO:0008006" key="6">
    <source>
        <dbReference type="Google" id="ProtNLM"/>
    </source>
</evidence>
<dbReference type="Gramene" id="KZN03369">
    <property type="protein sequence ID" value="KZN03369"/>
    <property type="gene ID" value="DCAR_012125"/>
</dbReference>
<dbReference type="PROSITE" id="PS00061">
    <property type="entry name" value="ADH_SHORT"/>
    <property type="match status" value="1"/>
</dbReference>
<dbReference type="Pfam" id="PF13561">
    <property type="entry name" value="adh_short_C2"/>
    <property type="match status" value="1"/>
</dbReference>
<dbReference type="InterPro" id="IPR045000">
    <property type="entry name" value="TR"/>
</dbReference>
<evidence type="ECO:0000313" key="5">
    <source>
        <dbReference type="Proteomes" id="UP000077755"/>
    </source>
</evidence>
<proteinExistence type="predicted"/>
<evidence type="ECO:0000313" key="4">
    <source>
        <dbReference type="EMBL" id="WOG94451.1"/>
    </source>
</evidence>
<dbReference type="PANTHER" id="PTHR42898">
    <property type="entry name" value="TROPINONE REDUCTASE"/>
    <property type="match status" value="1"/>
</dbReference>
<dbReference type="InterPro" id="IPR036291">
    <property type="entry name" value="NAD(P)-bd_dom_sf"/>
</dbReference>
<dbReference type="AlphaFoldDB" id="A0A166C6Z3"/>
<dbReference type="EMBL" id="CP093345">
    <property type="protein sequence ID" value="WOG94451.1"/>
    <property type="molecule type" value="Genomic_DNA"/>
</dbReference>
<dbReference type="Gene3D" id="3.40.50.720">
    <property type="entry name" value="NAD(P)-binding Rossmann-like Domain"/>
    <property type="match status" value="1"/>
</dbReference>
<dbReference type="GO" id="GO:0016616">
    <property type="term" value="F:oxidoreductase activity, acting on the CH-OH group of donors, NAD or NADP as acceptor"/>
    <property type="evidence" value="ECO:0007669"/>
    <property type="project" value="UniProtKB-ARBA"/>
</dbReference>
<dbReference type="OrthoDB" id="417891at2759"/>
<dbReference type="PANTHER" id="PTHR42898:SF28">
    <property type="entry name" value="TROPINONE REDUCTASE HOMOLOG"/>
    <property type="match status" value="1"/>
</dbReference>
<name>A0A166C6Z3_DAUCS</name>
<dbReference type="FunFam" id="3.40.50.720:FF:000084">
    <property type="entry name" value="Short-chain dehydrogenase reductase"/>
    <property type="match status" value="1"/>
</dbReference>
<evidence type="ECO:0000256" key="1">
    <source>
        <dbReference type="ARBA" id="ARBA00022857"/>
    </source>
</evidence>
<dbReference type="EMBL" id="LNRQ01000003">
    <property type="protein sequence ID" value="KZN03369.1"/>
    <property type="molecule type" value="Genomic_DNA"/>
</dbReference>
<organism evidence="3">
    <name type="scientific">Daucus carota subsp. sativus</name>
    <name type="common">Carrot</name>
    <dbReference type="NCBI Taxonomy" id="79200"/>
    <lineage>
        <taxon>Eukaryota</taxon>
        <taxon>Viridiplantae</taxon>
        <taxon>Streptophyta</taxon>
        <taxon>Embryophyta</taxon>
        <taxon>Tracheophyta</taxon>
        <taxon>Spermatophyta</taxon>
        <taxon>Magnoliopsida</taxon>
        <taxon>eudicotyledons</taxon>
        <taxon>Gunneridae</taxon>
        <taxon>Pentapetalae</taxon>
        <taxon>asterids</taxon>
        <taxon>campanulids</taxon>
        <taxon>Apiales</taxon>
        <taxon>Apiaceae</taxon>
        <taxon>Apioideae</taxon>
        <taxon>Scandiceae</taxon>
        <taxon>Daucinae</taxon>
        <taxon>Daucus</taxon>
        <taxon>Daucus sect. Daucus</taxon>
    </lineage>
</organism>
<gene>
    <name evidence="3" type="ORF">DCAR_012125</name>
    <name evidence="4" type="ORF">DCAR_0313747</name>
</gene>
<evidence type="ECO:0000313" key="3">
    <source>
        <dbReference type="EMBL" id="KZN03369.1"/>
    </source>
</evidence>
<protein>
    <recommendedName>
        <fullName evidence="6">Tropinone reductase I</fullName>
    </recommendedName>
</protein>
<dbReference type="PRINTS" id="PR00081">
    <property type="entry name" value="GDHRDH"/>
</dbReference>
<keyword evidence="5" id="KW-1185">Reference proteome</keyword>
<keyword evidence="1" id="KW-0521">NADP</keyword>
<dbReference type="Proteomes" id="UP000077755">
    <property type="component" value="Chromosome 3"/>
</dbReference>
<dbReference type="OMA" id="QFHNSSP"/>
<sequence length="270" mass="29006">MASEHISSKVQRWSLAGKTALVTGGTRGIGCAIVEELAEFGAEIYTCSRNQTELNEKLQEWRGKGYKVSGSVCDLSSRQQRQELMESVSSTFDGKLNILINNAAALTMKRANDHEAEDISNTMATNFESPYHLCQLAHPLLKASGNGCIVFISSIAGVVALPALSVYAASKAAINQLTKNLACEWANDKIRVNTVAPYGVRTTMQPQEELDKSVTDTLVSLMSRIPLHMIAEPNEISSVATFLCLPAASYVTGQVIVVDGGYTAGGFKLG</sequence>
<dbReference type="PRINTS" id="PR00080">
    <property type="entry name" value="SDRFAMILY"/>
</dbReference>